<dbReference type="AlphaFoldDB" id="A0A8J5XU28"/>
<keyword evidence="1" id="KW-0812">Transmembrane</keyword>
<accession>A0A8J5XU28</accession>
<organism evidence="2 3">
    <name type="scientific">Diacronema lutheri</name>
    <name type="common">Unicellular marine alga</name>
    <name type="synonym">Monochrysis lutheri</name>
    <dbReference type="NCBI Taxonomy" id="2081491"/>
    <lineage>
        <taxon>Eukaryota</taxon>
        <taxon>Haptista</taxon>
        <taxon>Haptophyta</taxon>
        <taxon>Pavlovophyceae</taxon>
        <taxon>Pavlovales</taxon>
        <taxon>Pavlovaceae</taxon>
        <taxon>Diacronema</taxon>
    </lineage>
</organism>
<protein>
    <submittedName>
        <fullName evidence="2">Uncharacterized protein</fullName>
    </submittedName>
</protein>
<keyword evidence="1" id="KW-0472">Membrane</keyword>
<keyword evidence="3" id="KW-1185">Reference proteome</keyword>
<comment type="caution">
    <text evidence="2">The sequence shown here is derived from an EMBL/GenBank/DDBJ whole genome shotgun (WGS) entry which is preliminary data.</text>
</comment>
<dbReference type="OrthoDB" id="10529438at2759"/>
<gene>
    <name evidence="2" type="ORF">KFE25_007494</name>
</gene>
<evidence type="ECO:0000256" key="1">
    <source>
        <dbReference type="SAM" id="Phobius"/>
    </source>
</evidence>
<proteinExistence type="predicted"/>
<evidence type="ECO:0000313" key="3">
    <source>
        <dbReference type="Proteomes" id="UP000751190"/>
    </source>
</evidence>
<feature type="transmembrane region" description="Helical" evidence="1">
    <location>
        <begin position="177"/>
        <end position="202"/>
    </location>
</feature>
<reference evidence="2" key="1">
    <citation type="submission" date="2021-05" db="EMBL/GenBank/DDBJ databases">
        <title>The genome of the haptophyte Pavlova lutheri (Diacronema luteri, Pavlovales) - a model for lipid biosynthesis in eukaryotic algae.</title>
        <authorList>
            <person name="Hulatt C.J."/>
            <person name="Posewitz M.C."/>
        </authorList>
    </citation>
    <scope>NUCLEOTIDE SEQUENCE</scope>
    <source>
        <strain evidence="2">NIVA-4/92</strain>
    </source>
</reference>
<sequence>MRAALSLAALVARARGLSEAQRFDAAYARRSLESVASLDGVEPHALEQLSREVAQVVNVDRVASDEDMAEDETFALAHSRAVDAIRRFSAASRPPGSRSERDALVFEEAAPADPGVFASLVSFALDRPVPWERDCSCCYPICPGDRWCIKQADKRYLACAGYSVRQHLKFAIVDRPVALFACIAAVVFFVDTWLTASALVSASRARRARAKPPRERRAPPNGGRAMI</sequence>
<evidence type="ECO:0000313" key="2">
    <source>
        <dbReference type="EMBL" id="KAG8468976.1"/>
    </source>
</evidence>
<dbReference type="EMBL" id="JAGTXO010000003">
    <property type="protein sequence ID" value="KAG8468976.1"/>
    <property type="molecule type" value="Genomic_DNA"/>
</dbReference>
<keyword evidence="1" id="KW-1133">Transmembrane helix</keyword>
<dbReference type="Proteomes" id="UP000751190">
    <property type="component" value="Unassembled WGS sequence"/>
</dbReference>
<name>A0A8J5XU28_DIALT</name>